<evidence type="ECO:0008006" key="3">
    <source>
        <dbReference type="Google" id="ProtNLM"/>
    </source>
</evidence>
<protein>
    <recommendedName>
        <fullName evidence="3">DUF3231 family protein</fullName>
    </recommendedName>
</protein>
<accession>A0A4Y7RDR0</accession>
<dbReference type="InterPro" id="IPR021617">
    <property type="entry name" value="DUF3231"/>
</dbReference>
<sequence>MEAKQWLEKTKDYVSETATYQDTELTSAEVSSLWNTYIHYSLLTCVFRYFERIEADESDIRPLMSEILGLSEKRIRRVAEIFNKDNVNVPMGFTEKDLNLGAPRLFTDSYHLYYMRNMCEFGLTRNILNLNLSTRSDIIDFYEKSIATTTELNRKVVNVMLSKGILPRHPYIPISDQRAITRQTSFLTGFIGEKRPLLAEEISHLYLNILINHIGRVLLTGFAQVAKSEKVRDYMLGGIKISDSIIEEFTSILREDGIPTPLPWDAGVTDSTVAPFSDKLMMYHVGLLNNSGVGAYGVSLAASPRHDIGAKYVKFMANAGMYAEKGTKIMMENGWMEEPPQVYKGNKVGKTH</sequence>
<dbReference type="Gene3D" id="1.20.1260.10">
    <property type="match status" value="2"/>
</dbReference>
<dbReference type="EMBL" id="QFGA01000001">
    <property type="protein sequence ID" value="TEB06903.1"/>
    <property type="molecule type" value="Genomic_DNA"/>
</dbReference>
<evidence type="ECO:0000313" key="1">
    <source>
        <dbReference type="EMBL" id="TEB06903.1"/>
    </source>
</evidence>
<name>A0A4Y7RDR0_9FIRM</name>
<proteinExistence type="predicted"/>
<evidence type="ECO:0000313" key="2">
    <source>
        <dbReference type="Proteomes" id="UP000298324"/>
    </source>
</evidence>
<organism evidence="1 2">
    <name type="scientific">Pelotomaculum schinkii</name>
    <dbReference type="NCBI Taxonomy" id="78350"/>
    <lineage>
        <taxon>Bacteria</taxon>
        <taxon>Bacillati</taxon>
        <taxon>Bacillota</taxon>
        <taxon>Clostridia</taxon>
        <taxon>Eubacteriales</taxon>
        <taxon>Desulfotomaculaceae</taxon>
        <taxon>Pelotomaculum</taxon>
    </lineage>
</organism>
<dbReference type="Pfam" id="PF11553">
    <property type="entry name" value="DUF3231"/>
    <property type="match status" value="2"/>
</dbReference>
<dbReference type="AlphaFoldDB" id="A0A4Y7RDR0"/>
<keyword evidence="2" id="KW-1185">Reference proteome</keyword>
<reference evidence="1 2" key="1">
    <citation type="journal article" date="2018" name="Environ. Microbiol.">
        <title>Novel energy conservation strategies and behaviour of Pelotomaculum schinkii driving syntrophic propionate catabolism.</title>
        <authorList>
            <person name="Hidalgo-Ahumada C.A.P."/>
            <person name="Nobu M.K."/>
            <person name="Narihiro T."/>
            <person name="Tamaki H."/>
            <person name="Liu W.T."/>
            <person name="Kamagata Y."/>
            <person name="Stams A.J.M."/>
            <person name="Imachi H."/>
            <person name="Sousa D.Z."/>
        </authorList>
    </citation>
    <scope>NUCLEOTIDE SEQUENCE [LARGE SCALE GENOMIC DNA]</scope>
    <source>
        <strain evidence="1 2">HH</strain>
    </source>
</reference>
<dbReference type="Proteomes" id="UP000298324">
    <property type="component" value="Unassembled WGS sequence"/>
</dbReference>
<comment type="caution">
    <text evidence="1">The sequence shown here is derived from an EMBL/GenBank/DDBJ whole genome shotgun (WGS) entry which is preliminary data.</text>
</comment>
<dbReference type="InterPro" id="IPR012347">
    <property type="entry name" value="Ferritin-like"/>
</dbReference>
<gene>
    <name evidence="1" type="ORF">Psch_00437</name>
</gene>
<dbReference type="RefSeq" id="WP_190239004.1">
    <property type="nucleotide sequence ID" value="NZ_QFGA01000001.1"/>
</dbReference>